<feature type="domain" description="Protein kinase" evidence="2">
    <location>
        <begin position="1"/>
        <end position="120"/>
    </location>
</feature>
<dbReference type="Proteomes" id="UP000492821">
    <property type="component" value="Unassembled WGS sequence"/>
</dbReference>
<dbReference type="InterPro" id="IPR017441">
    <property type="entry name" value="Protein_kinase_ATP_BS"/>
</dbReference>
<sequence>MKLIGKGFTAKVYKGSFKTTGGDDAPVAVKILNDDYTPLVNTAELVDELQVLSRVHHGNVVAYIGYTYINRTLHIVTEYMDGGSLHDYIRNEKTILNCQHIYSAFRNDKTKRIFQIFCLY</sequence>
<protein>
    <submittedName>
        <fullName evidence="4">Protein kinase domain-containing protein</fullName>
    </submittedName>
</protein>
<dbReference type="InterPro" id="IPR011009">
    <property type="entry name" value="Kinase-like_dom_sf"/>
</dbReference>
<dbReference type="WBParaSite" id="Pan_g15154.t1">
    <property type="protein sequence ID" value="Pan_g15154.t1"/>
    <property type="gene ID" value="Pan_g15154"/>
</dbReference>
<evidence type="ECO:0000313" key="3">
    <source>
        <dbReference type="Proteomes" id="UP000492821"/>
    </source>
</evidence>
<proteinExistence type="predicted"/>
<dbReference type="GO" id="GO:0005737">
    <property type="term" value="C:cytoplasm"/>
    <property type="evidence" value="ECO:0007669"/>
    <property type="project" value="TreeGrafter"/>
</dbReference>
<keyword evidence="1" id="KW-0067">ATP-binding</keyword>
<dbReference type="SUPFAM" id="SSF56112">
    <property type="entry name" value="Protein kinase-like (PK-like)"/>
    <property type="match status" value="1"/>
</dbReference>
<dbReference type="AlphaFoldDB" id="A0A7E4V137"/>
<reference evidence="4" key="2">
    <citation type="submission" date="2020-10" db="UniProtKB">
        <authorList>
            <consortium name="WormBaseParasite"/>
        </authorList>
    </citation>
    <scope>IDENTIFICATION</scope>
</reference>
<keyword evidence="1" id="KW-0547">Nucleotide-binding</keyword>
<reference evidence="3" key="1">
    <citation type="journal article" date="2013" name="Genetics">
        <title>The draft genome and transcriptome of Panagrellus redivivus are shaped by the harsh demands of a free-living lifestyle.</title>
        <authorList>
            <person name="Srinivasan J."/>
            <person name="Dillman A.R."/>
            <person name="Macchietto M.G."/>
            <person name="Heikkinen L."/>
            <person name="Lakso M."/>
            <person name="Fracchia K.M."/>
            <person name="Antoshechkin I."/>
            <person name="Mortazavi A."/>
            <person name="Wong G."/>
            <person name="Sternberg P.W."/>
        </authorList>
    </citation>
    <scope>NUCLEOTIDE SEQUENCE [LARGE SCALE GENOMIC DNA]</scope>
    <source>
        <strain evidence="3">MT8872</strain>
    </source>
</reference>
<evidence type="ECO:0000313" key="4">
    <source>
        <dbReference type="WBParaSite" id="Pan_g15154.t1"/>
    </source>
</evidence>
<dbReference type="PROSITE" id="PS00107">
    <property type="entry name" value="PROTEIN_KINASE_ATP"/>
    <property type="match status" value="1"/>
</dbReference>
<dbReference type="PROSITE" id="PS50011">
    <property type="entry name" value="PROTEIN_KINASE_DOM"/>
    <property type="match status" value="1"/>
</dbReference>
<name>A0A7E4V137_PANRE</name>
<feature type="binding site" evidence="1">
    <location>
        <position position="30"/>
    </location>
    <ligand>
        <name>ATP</name>
        <dbReference type="ChEBI" id="CHEBI:30616"/>
    </ligand>
</feature>
<keyword evidence="3" id="KW-1185">Reference proteome</keyword>
<dbReference type="GO" id="GO:0004674">
    <property type="term" value="F:protein serine/threonine kinase activity"/>
    <property type="evidence" value="ECO:0007669"/>
    <property type="project" value="TreeGrafter"/>
</dbReference>
<dbReference type="GO" id="GO:0005524">
    <property type="term" value="F:ATP binding"/>
    <property type="evidence" value="ECO:0007669"/>
    <property type="project" value="UniProtKB-UniRule"/>
</dbReference>
<dbReference type="PANTHER" id="PTHR24361">
    <property type="entry name" value="MITOGEN-ACTIVATED KINASE KINASE KINASE"/>
    <property type="match status" value="1"/>
</dbReference>
<dbReference type="Gene3D" id="1.10.510.10">
    <property type="entry name" value="Transferase(Phosphotransferase) domain 1"/>
    <property type="match status" value="1"/>
</dbReference>
<dbReference type="Pfam" id="PF07714">
    <property type="entry name" value="PK_Tyr_Ser-Thr"/>
    <property type="match status" value="1"/>
</dbReference>
<accession>A0A7E4V137</accession>
<dbReference type="InterPro" id="IPR053235">
    <property type="entry name" value="Ser_Thr_kinase"/>
</dbReference>
<evidence type="ECO:0000259" key="2">
    <source>
        <dbReference type="PROSITE" id="PS50011"/>
    </source>
</evidence>
<dbReference type="InterPro" id="IPR001245">
    <property type="entry name" value="Ser-Thr/Tyr_kinase_cat_dom"/>
</dbReference>
<dbReference type="InterPro" id="IPR000719">
    <property type="entry name" value="Prot_kinase_dom"/>
</dbReference>
<evidence type="ECO:0000256" key="1">
    <source>
        <dbReference type="PROSITE-ProRule" id="PRU10141"/>
    </source>
</evidence>
<organism evidence="3 4">
    <name type="scientific">Panagrellus redivivus</name>
    <name type="common">Microworm</name>
    <dbReference type="NCBI Taxonomy" id="6233"/>
    <lineage>
        <taxon>Eukaryota</taxon>
        <taxon>Metazoa</taxon>
        <taxon>Ecdysozoa</taxon>
        <taxon>Nematoda</taxon>
        <taxon>Chromadorea</taxon>
        <taxon>Rhabditida</taxon>
        <taxon>Tylenchina</taxon>
        <taxon>Panagrolaimomorpha</taxon>
        <taxon>Panagrolaimoidea</taxon>
        <taxon>Panagrolaimidae</taxon>
        <taxon>Panagrellus</taxon>
    </lineage>
</organism>